<accession>A0AAE4A1Y9</accession>
<dbReference type="Gene3D" id="3.30.160.240">
    <property type="entry name" value="Rv1738"/>
    <property type="match status" value="1"/>
</dbReference>
<protein>
    <recommendedName>
        <fullName evidence="3">DUF1876 domain-containing protein</fullName>
    </recommendedName>
</protein>
<dbReference type="RefSeq" id="WP_310428342.1">
    <property type="nucleotide sequence ID" value="NZ_JAVDYC010000001.1"/>
</dbReference>
<keyword evidence="2" id="KW-1185">Reference proteome</keyword>
<dbReference type="AlphaFoldDB" id="A0AAE4A1Y9"/>
<dbReference type="InterPro" id="IPR015057">
    <property type="entry name" value="Rv2632c-like"/>
</dbReference>
<name>A0AAE4A1Y9_9ACTN</name>
<reference evidence="1 2" key="1">
    <citation type="submission" date="2023-07" db="EMBL/GenBank/DDBJ databases">
        <title>Sequencing the genomes of 1000 actinobacteria strains.</title>
        <authorList>
            <person name="Klenk H.-P."/>
        </authorList>
    </citation>
    <scope>NUCLEOTIDE SEQUENCE [LARGE SCALE GENOMIC DNA]</scope>
    <source>
        <strain evidence="1 2">DSM 44711</strain>
    </source>
</reference>
<evidence type="ECO:0000313" key="2">
    <source>
        <dbReference type="Proteomes" id="UP001183629"/>
    </source>
</evidence>
<gene>
    <name evidence="1" type="ORF">J2S44_008000</name>
</gene>
<proteinExistence type="predicted"/>
<organism evidence="1 2">
    <name type="scientific">Catenuloplanes niger</name>
    <dbReference type="NCBI Taxonomy" id="587534"/>
    <lineage>
        <taxon>Bacteria</taxon>
        <taxon>Bacillati</taxon>
        <taxon>Actinomycetota</taxon>
        <taxon>Actinomycetes</taxon>
        <taxon>Micromonosporales</taxon>
        <taxon>Micromonosporaceae</taxon>
        <taxon>Catenuloplanes</taxon>
    </lineage>
</organism>
<dbReference type="EMBL" id="JAVDYC010000001">
    <property type="protein sequence ID" value="MDR7327750.1"/>
    <property type="molecule type" value="Genomic_DNA"/>
</dbReference>
<comment type="caution">
    <text evidence="1">The sequence shown here is derived from an EMBL/GenBank/DDBJ whole genome shotgun (WGS) entry which is preliminary data.</text>
</comment>
<sequence>MSVTKRWSVEILIGETNRKTYAEAQLYDENSNQLVGHGSAVVHPDEPRVPEVGDEIAVARALADLGNRLLVTAAGDLEDVLGTRVDLGR</sequence>
<dbReference type="SUPFAM" id="SSF143212">
    <property type="entry name" value="Rv2632c-like"/>
    <property type="match status" value="1"/>
</dbReference>
<evidence type="ECO:0008006" key="3">
    <source>
        <dbReference type="Google" id="ProtNLM"/>
    </source>
</evidence>
<dbReference type="Proteomes" id="UP001183629">
    <property type="component" value="Unassembled WGS sequence"/>
</dbReference>
<dbReference type="Pfam" id="PF08962">
    <property type="entry name" value="Rv2632c-like"/>
    <property type="match status" value="1"/>
</dbReference>
<evidence type="ECO:0000313" key="1">
    <source>
        <dbReference type="EMBL" id="MDR7327750.1"/>
    </source>
</evidence>
<dbReference type="InterPro" id="IPR038070">
    <property type="entry name" value="Rv2632c-like_sf"/>
</dbReference>